<dbReference type="InterPro" id="IPR036925">
    <property type="entry name" value="TIF_IF2_dom3_sf"/>
</dbReference>
<evidence type="ECO:0000256" key="9">
    <source>
        <dbReference type="ARBA" id="ARBA00044200"/>
    </source>
</evidence>
<dbReference type="InterPro" id="IPR027417">
    <property type="entry name" value="P-loop_NTPase"/>
</dbReference>
<evidence type="ECO:0000256" key="2">
    <source>
        <dbReference type="ARBA" id="ARBA00007733"/>
    </source>
</evidence>
<evidence type="ECO:0000256" key="8">
    <source>
        <dbReference type="ARBA" id="ARBA00023134"/>
    </source>
</evidence>
<dbReference type="InterPro" id="IPR009000">
    <property type="entry name" value="Transl_B-barrel_sf"/>
</dbReference>
<dbReference type="GO" id="GO:0003743">
    <property type="term" value="F:translation initiation factor activity"/>
    <property type="evidence" value="ECO:0007669"/>
    <property type="project" value="UniProtKB-KW"/>
</dbReference>
<feature type="compositionally biased region" description="Basic and acidic residues" evidence="10">
    <location>
        <begin position="175"/>
        <end position="203"/>
    </location>
</feature>
<dbReference type="Gene3D" id="3.40.50.300">
    <property type="entry name" value="P-loop containing nucleotide triphosphate hydrolases"/>
    <property type="match status" value="1"/>
</dbReference>
<keyword evidence="5" id="KW-0648">Protein biosynthesis</keyword>
<dbReference type="Gene3D" id="2.40.30.10">
    <property type="entry name" value="Translation factors"/>
    <property type="match status" value="2"/>
</dbReference>
<dbReference type="NCBIfam" id="TIGR00487">
    <property type="entry name" value="IF-2"/>
    <property type="match status" value="1"/>
</dbReference>
<dbReference type="Pfam" id="PF22042">
    <property type="entry name" value="EF-G_D2"/>
    <property type="match status" value="1"/>
</dbReference>
<dbReference type="GO" id="GO:0003924">
    <property type="term" value="F:GTPase activity"/>
    <property type="evidence" value="ECO:0007669"/>
    <property type="project" value="InterPro"/>
</dbReference>
<dbReference type="SUPFAM" id="SSF50447">
    <property type="entry name" value="Translation proteins"/>
    <property type="match status" value="2"/>
</dbReference>
<reference evidence="12 13" key="1">
    <citation type="submission" date="2019-02" db="EMBL/GenBank/DDBJ databases">
        <title>Genome sequencing of the rare red list fungi Phellinidium pouzarii.</title>
        <authorList>
            <person name="Buettner E."/>
            <person name="Kellner H."/>
        </authorList>
    </citation>
    <scope>NUCLEOTIDE SEQUENCE [LARGE SCALE GENOMIC DNA]</scope>
    <source>
        <strain evidence="12 13">DSM 108285</strain>
    </source>
</reference>
<dbReference type="HAMAP" id="MF_00100_B">
    <property type="entry name" value="IF_2_B"/>
    <property type="match status" value="1"/>
</dbReference>
<dbReference type="InterPro" id="IPR000795">
    <property type="entry name" value="T_Tr_GTP-bd_dom"/>
</dbReference>
<evidence type="ECO:0000256" key="3">
    <source>
        <dbReference type="ARBA" id="ARBA00022540"/>
    </source>
</evidence>
<keyword evidence="4" id="KW-0547">Nucleotide-binding</keyword>
<evidence type="ECO:0000256" key="6">
    <source>
        <dbReference type="ARBA" id="ARBA00022946"/>
    </source>
</evidence>
<evidence type="ECO:0000256" key="10">
    <source>
        <dbReference type="SAM" id="MobiDB-lite"/>
    </source>
</evidence>
<evidence type="ECO:0000256" key="5">
    <source>
        <dbReference type="ARBA" id="ARBA00022917"/>
    </source>
</evidence>
<feature type="region of interest" description="Disordered" evidence="10">
    <location>
        <begin position="23"/>
        <end position="106"/>
    </location>
</feature>
<comment type="subcellular location">
    <subcellularLocation>
        <location evidence="1">Mitochondrion</location>
    </subcellularLocation>
</comment>
<dbReference type="Gene3D" id="3.40.50.10050">
    <property type="entry name" value="Translation initiation factor IF- 2, domain 3"/>
    <property type="match status" value="1"/>
</dbReference>
<comment type="caution">
    <text evidence="12">The sequence shown here is derived from an EMBL/GenBank/DDBJ whole genome shotgun (WGS) entry which is preliminary data.</text>
</comment>
<keyword evidence="7" id="KW-0496">Mitochondrion</keyword>
<dbReference type="PANTHER" id="PTHR43381">
    <property type="entry name" value="TRANSLATION INITIATION FACTOR IF-2-RELATED"/>
    <property type="match status" value="1"/>
</dbReference>
<dbReference type="InterPro" id="IPR005225">
    <property type="entry name" value="Small_GTP-bd"/>
</dbReference>
<feature type="region of interest" description="Disordered" evidence="10">
    <location>
        <begin position="165"/>
        <end position="211"/>
    </location>
</feature>
<dbReference type="EMBL" id="SGPK01000007">
    <property type="protein sequence ID" value="THH11829.1"/>
    <property type="molecule type" value="Genomic_DNA"/>
</dbReference>
<keyword evidence="8" id="KW-0342">GTP-binding</keyword>
<dbReference type="FunFam" id="3.40.50.10050:FF:000001">
    <property type="entry name" value="Translation initiation factor IF-2"/>
    <property type="match status" value="1"/>
</dbReference>
<sequence>MHGRQSGHVRRFLHSCTPQYSAATATAVKPPPDSLSKWSRPQTNSTELQPSSQATPPGLNKWARPAQSAPASSPVRQPPDSRLPNKDGKSAETYLPNVGRWGRQNTNEPARKSILSDFDVSNSKSPFSTPLDLRQRAQSLDKLLAQTPQFPVPVKKTQLQVNKTQFPVNPPSHISPEERNSRSNKVSLDRDRAPHLNAKRDSVNTHQGKLRSVRVEARDRQLERELQPGSNVDRKNVYRDVRTRESYVEDVGLSDDRKVGVRYRRGQRESFKSRGSVIERLRLGESVEIPKHSRISEDRIEMTAAKTTKRNMVIQPVNADVTIPSVVSVGNLSRLLGVRLETLRNVMRRNDMEEQSSYDHLLSADDASLLAMEFNRNPIFDDQAAFDIYALPPHLDPSSLPRRPPVVTIMGHVDHGKTTLLDTLRSSSVAKGEAGGITQHIGAFSVPVPSAATLLDIPPTITFLDTPGHAAFSAMRARGAQVTDIIVLVVAADDGVMPQTREVINLIKKDKVGVVVAINKVDKPGANIQNVHNALWAEGIEIEAMGGDVPAVEVSGLTGLGLEELVDTISLLAEMQEIRAETDGPAHGYVLESNVVKGFGNTATVLLLRGTLTPSSYIISGTTYAKIRKLTDATGMTVKAALPGSAVTVSGWKELPSAGDEVLQGKEHEVKRAVGNRLRKASLEATLGDAEAINALRRQDREEREKKVVAESVPTIVNTEGPKELRLVIKGDVSGSIEALAAAVESIGNKHAMTKVISTGVGEVSESDIMFAAAAKATVIAFSVNVSRIADQKATQNSVPIFSSKIIYNVLDEIKERIIELLPPVIETRVTGEANVLQLFDINGKRRSLFKVAGCRVSNGQIEKDKLVKVLRNGETIHKGTLSTLRILKRDVTEVKKGLECGISLTNFSDIREGDFLQFYQEIEKPGRL</sequence>
<dbReference type="AlphaFoldDB" id="A0A4S4LIQ4"/>
<evidence type="ECO:0000256" key="1">
    <source>
        <dbReference type="ARBA" id="ARBA00004173"/>
    </source>
</evidence>
<evidence type="ECO:0000256" key="7">
    <source>
        <dbReference type="ARBA" id="ARBA00023128"/>
    </source>
</evidence>
<dbReference type="Pfam" id="PF00009">
    <property type="entry name" value="GTP_EFTU"/>
    <property type="match status" value="1"/>
</dbReference>
<dbReference type="InterPro" id="IPR015760">
    <property type="entry name" value="TIF_IF2"/>
</dbReference>
<evidence type="ECO:0000256" key="4">
    <source>
        <dbReference type="ARBA" id="ARBA00022741"/>
    </source>
</evidence>
<feature type="compositionally biased region" description="Polar residues" evidence="10">
    <location>
        <begin position="36"/>
        <end position="55"/>
    </location>
</feature>
<accession>A0A4S4LIQ4</accession>
<keyword evidence="6" id="KW-0809">Transit peptide</keyword>
<dbReference type="PROSITE" id="PS51722">
    <property type="entry name" value="G_TR_2"/>
    <property type="match status" value="1"/>
</dbReference>
<dbReference type="FunFam" id="3.40.50.300:FF:000019">
    <property type="entry name" value="Translation initiation factor IF-2"/>
    <property type="match status" value="1"/>
</dbReference>
<gene>
    <name evidence="12" type="ORF">EW145_g396</name>
</gene>
<protein>
    <recommendedName>
        <fullName evidence="9">Translation initiation factor IF-2, mitochondrial</fullName>
    </recommendedName>
</protein>
<feature type="domain" description="Tr-type G" evidence="11">
    <location>
        <begin position="402"/>
        <end position="581"/>
    </location>
</feature>
<evidence type="ECO:0000259" key="11">
    <source>
        <dbReference type="PROSITE" id="PS51722"/>
    </source>
</evidence>
<dbReference type="SUPFAM" id="SSF52156">
    <property type="entry name" value="Initiation factor IF2/eIF5b, domain 3"/>
    <property type="match status" value="1"/>
</dbReference>
<dbReference type="InterPro" id="IPR000178">
    <property type="entry name" value="TF_IF2_bacterial-like"/>
</dbReference>
<dbReference type="SUPFAM" id="SSF52540">
    <property type="entry name" value="P-loop containing nucleoside triphosphate hydrolases"/>
    <property type="match status" value="1"/>
</dbReference>
<dbReference type="CDD" id="cd01887">
    <property type="entry name" value="IF2_eIF5B"/>
    <property type="match status" value="1"/>
</dbReference>
<dbReference type="GO" id="GO:0005739">
    <property type="term" value="C:mitochondrion"/>
    <property type="evidence" value="ECO:0007669"/>
    <property type="project" value="UniProtKB-SubCell"/>
</dbReference>
<dbReference type="NCBIfam" id="TIGR00231">
    <property type="entry name" value="small_GTP"/>
    <property type="match status" value="1"/>
</dbReference>
<organism evidence="12 13">
    <name type="scientific">Phellinidium pouzarii</name>
    <dbReference type="NCBI Taxonomy" id="167371"/>
    <lineage>
        <taxon>Eukaryota</taxon>
        <taxon>Fungi</taxon>
        <taxon>Dikarya</taxon>
        <taxon>Basidiomycota</taxon>
        <taxon>Agaricomycotina</taxon>
        <taxon>Agaricomycetes</taxon>
        <taxon>Hymenochaetales</taxon>
        <taxon>Hymenochaetaceae</taxon>
        <taxon>Phellinidium</taxon>
    </lineage>
</organism>
<dbReference type="CDD" id="cd03692">
    <property type="entry name" value="mtIF2_IVc"/>
    <property type="match status" value="1"/>
</dbReference>
<keyword evidence="3" id="KW-0396">Initiation factor</keyword>
<proteinExistence type="inferred from homology"/>
<evidence type="ECO:0000313" key="13">
    <source>
        <dbReference type="Proteomes" id="UP000308199"/>
    </source>
</evidence>
<dbReference type="OrthoDB" id="361630at2759"/>
<dbReference type="PRINTS" id="PR00315">
    <property type="entry name" value="ELONGATNFCT"/>
</dbReference>
<dbReference type="FunFam" id="2.40.30.10:FF:000008">
    <property type="entry name" value="Translation initiation factor IF-2"/>
    <property type="match status" value="1"/>
</dbReference>
<dbReference type="Proteomes" id="UP000308199">
    <property type="component" value="Unassembled WGS sequence"/>
</dbReference>
<name>A0A4S4LIQ4_9AGAM</name>
<dbReference type="InterPro" id="IPR053905">
    <property type="entry name" value="EF-G-like_DII"/>
</dbReference>
<dbReference type="Pfam" id="PF11987">
    <property type="entry name" value="IF-2"/>
    <property type="match status" value="1"/>
</dbReference>
<feature type="compositionally biased region" description="Low complexity" evidence="10">
    <location>
        <begin position="63"/>
        <end position="75"/>
    </location>
</feature>
<dbReference type="PANTHER" id="PTHR43381:SF20">
    <property type="entry name" value="TRANSLATION INITIATION FACTOR IF-2, MITOCHONDRIAL"/>
    <property type="match status" value="1"/>
</dbReference>
<dbReference type="GO" id="GO:0005525">
    <property type="term" value="F:GTP binding"/>
    <property type="evidence" value="ECO:0007669"/>
    <property type="project" value="UniProtKB-KW"/>
</dbReference>
<dbReference type="InterPro" id="IPR023115">
    <property type="entry name" value="TIF_IF2_dom3"/>
</dbReference>
<evidence type="ECO:0000313" key="12">
    <source>
        <dbReference type="EMBL" id="THH11829.1"/>
    </source>
</evidence>
<comment type="similarity">
    <text evidence="2">Belongs to the TRAFAC class translation factor GTPase superfamily. Classic translation factor GTPase family. IF-2 subfamily.</text>
</comment>
<keyword evidence="13" id="KW-1185">Reference proteome</keyword>